<name>A0A8J6XHX6_9CYAN</name>
<evidence type="ECO:0000313" key="2">
    <source>
        <dbReference type="Proteomes" id="UP000629098"/>
    </source>
</evidence>
<comment type="caution">
    <text evidence="1">The sequence shown here is derived from an EMBL/GenBank/DDBJ whole genome shotgun (WGS) entry which is preliminary data.</text>
</comment>
<sequence>MSLTKSTITDEQFVKVRCSTDSRTYYFDAVGAMYAQPLDEDEPVHLFDFLGVDISRCIQDQATGRWILLSRKITLYLDPQTGQVLKQWRNPWSGETLGVMHRSYDYQEFPIPPQIKADVAPEISAVSLDFNLKLPNPLAANPKFADYSPEKYVQSADSYKFIFPTRLLNQEERPEDHLAVALSYYRMGPWEPWMKMKGKPGFLVLNYTGAKVDGFEALPSQLKSLIEQRMPLYREAPKCKLERSIATSWTRFEEQFDACLRGEEFPLPAPIVDEPCVG</sequence>
<keyword evidence="2" id="KW-1185">Reference proteome</keyword>
<dbReference type="Proteomes" id="UP000629098">
    <property type="component" value="Unassembled WGS sequence"/>
</dbReference>
<accession>A0A8J6XHX6</accession>
<evidence type="ECO:0000313" key="1">
    <source>
        <dbReference type="EMBL" id="MBD2776274.1"/>
    </source>
</evidence>
<dbReference type="RefSeq" id="WP_190835346.1">
    <property type="nucleotide sequence ID" value="NZ_CAWPPI010000091.1"/>
</dbReference>
<dbReference type="InterPro" id="IPR014990">
    <property type="entry name" value="DUF1838"/>
</dbReference>
<dbReference type="Pfam" id="PF08894">
    <property type="entry name" value="DUF1838"/>
    <property type="match status" value="1"/>
</dbReference>
<reference evidence="1" key="1">
    <citation type="submission" date="2020-09" db="EMBL/GenBank/DDBJ databases">
        <title>Iningainema tapete sp. nov. (Scytonemataceae, Cyanobacteria) from greenhouses in central Florida (USA) produces two types of nodularin with biosynthetic potential for microcystin-LR and anabaenopeptins.</title>
        <authorList>
            <person name="Berthold D.E."/>
            <person name="Lefler F.W."/>
            <person name="Huang I.-S."/>
            <person name="Abdulla H."/>
            <person name="Zimba P.V."/>
            <person name="Laughinghouse H.D. IV."/>
        </authorList>
    </citation>
    <scope>NUCLEOTIDE SEQUENCE</scope>
    <source>
        <strain evidence="1">BLCCT55</strain>
    </source>
</reference>
<dbReference type="AlphaFoldDB" id="A0A8J6XHX6"/>
<proteinExistence type="predicted"/>
<gene>
    <name evidence="1" type="ORF">ICL16_30495</name>
</gene>
<protein>
    <submittedName>
        <fullName evidence="1">DUF1838 family protein</fullName>
    </submittedName>
</protein>
<dbReference type="EMBL" id="JACXAE010000091">
    <property type="protein sequence ID" value="MBD2776274.1"/>
    <property type="molecule type" value="Genomic_DNA"/>
</dbReference>
<organism evidence="1 2">
    <name type="scientific">Iningainema tapete BLCC-T55</name>
    <dbReference type="NCBI Taxonomy" id="2748662"/>
    <lineage>
        <taxon>Bacteria</taxon>
        <taxon>Bacillati</taxon>
        <taxon>Cyanobacteriota</taxon>
        <taxon>Cyanophyceae</taxon>
        <taxon>Nostocales</taxon>
        <taxon>Scytonemataceae</taxon>
        <taxon>Iningainema tapete</taxon>
    </lineage>
</organism>